<gene>
    <name evidence="3" type="ORF">R1flu_002457</name>
</gene>
<dbReference type="Gene3D" id="3.30.530.20">
    <property type="match status" value="1"/>
</dbReference>
<feature type="domain" description="Phosphatidylinositol transfer protein N-terminal" evidence="2">
    <location>
        <begin position="3"/>
        <end position="141"/>
    </location>
</feature>
<dbReference type="InterPro" id="IPR001666">
    <property type="entry name" value="PI_transfer"/>
</dbReference>
<reference evidence="3 4" key="1">
    <citation type="submission" date="2024-09" db="EMBL/GenBank/DDBJ databases">
        <title>Chromosome-scale assembly of Riccia fluitans.</title>
        <authorList>
            <person name="Paukszto L."/>
            <person name="Sawicki J."/>
            <person name="Karawczyk K."/>
            <person name="Piernik-Szablinska J."/>
            <person name="Szczecinska M."/>
            <person name="Mazdziarz M."/>
        </authorList>
    </citation>
    <scope>NUCLEOTIDE SEQUENCE [LARGE SCALE GENOMIC DNA]</scope>
    <source>
        <strain evidence="3">Rf_01</strain>
        <tissue evidence="3">Aerial parts of the thallus</tissue>
    </source>
</reference>
<feature type="region of interest" description="Disordered" evidence="1">
    <location>
        <begin position="178"/>
        <end position="225"/>
    </location>
</feature>
<proteinExistence type="predicted"/>
<name>A0ABD1Y939_9MARC</name>
<dbReference type="PANTHER" id="PTHR10658:SF87">
    <property type="entry name" value="PHOSPHATIDYLINOSITOL TRANSFER PROTEIN"/>
    <property type="match status" value="1"/>
</dbReference>
<dbReference type="AlphaFoldDB" id="A0ABD1Y939"/>
<dbReference type="InterPro" id="IPR023393">
    <property type="entry name" value="START-like_dom_sf"/>
</dbReference>
<dbReference type="SUPFAM" id="SSF55961">
    <property type="entry name" value="Bet v1-like"/>
    <property type="match status" value="1"/>
</dbReference>
<dbReference type="PANTHER" id="PTHR10658">
    <property type="entry name" value="PHOSPHATIDYLINOSITOL TRANSFER PROTEIN"/>
    <property type="match status" value="1"/>
</dbReference>
<comment type="caution">
    <text evidence="3">The sequence shown here is derived from an EMBL/GenBank/DDBJ whole genome shotgun (WGS) entry which is preliminary data.</text>
</comment>
<organism evidence="3 4">
    <name type="scientific">Riccia fluitans</name>
    <dbReference type="NCBI Taxonomy" id="41844"/>
    <lineage>
        <taxon>Eukaryota</taxon>
        <taxon>Viridiplantae</taxon>
        <taxon>Streptophyta</taxon>
        <taxon>Embryophyta</taxon>
        <taxon>Marchantiophyta</taxon>
        <taxon>Marchantiopsida</taxon>
        <taxon>Marchantiidae</taxon>
        <taxon>Marchantiales</taxon>
        <taxon>Ricciaceae</taxon>
        <taxon>Riccia</taxon>
    </lineage>
</organism>
<dbReference type="Pfam" id="PF02121">
    <property type="entry name" value="IP_trans"/>
    <property type="match status" value="1"/>
</dbReference>
<accession>A0ABD1Y939</accession>
<sequence>MNHLWIKIDAVSTPIRGSSPNALKLDPKSLKKRQVEYIDIAMDQPERYVEEEDPTLFASKKTGRGPLREGWQNYCEPVMCAYKCVTVDVPYWGWGSSVEKFISKNAQRKILLEGHRKCFCWIDEWFGLSMEDIRRMEHETAEAIRRARAQVLSRMQCNDEEDWNPGVLDCEARPAGDSSDLLDVSSAAGHQEKDSSLGGGSAPPMPSLPEWSSSEKQKGPASADELTLPRQIGASCESFSDAHLNGNEWDVPYYSFEDQSSTEVSKCIDVLDRVIVWTKALRLRKSVKNSTGMVVPVNERSGEMRPVERNEGNVPRSSDGMDQYVGVLDSALSVVKWRPSKNKLM</sequence>
<evidence type="ECO:0000259" key="2">
    <source>
        <dbReference type="Pfam" id="PF02121"/>
    </source>
</evidence>
<feature type="compositionally biased region" description="Low complexity" evidence="1">
    <location>
        <begin position="178"/>
        <end position="189"/>
    </location>
</feature>
<keyword evidence="4" id="KW-1185">Reference proteome</keyword>
<dbReference type="InterPro" id="IPR055261">
    <property type="entry name" value="PI_transfer_N"/>
</dbReference>
<dbReference type="EMBL" id="JBHFFA010000006">
    <property type="protein sequence ID" value="KAL2622252.1"/>
    <property type="molecule type" value="Genomic_DNA"/>
</dbReference>
<evidence type="ECO:0000313" key="3">
    <source>
        <dbReference type="EMBL" id="KAL2622252.1"/>
    </source>
</evidence>
<protein>
    <recommendedName>
        <fullName evidence="2">Phosphatidylinositol transfer protein N-terminal domain-containing protein</fullName>
    </recommendedName>
</protein>
<evidence type="ECO:0000256" key="1">
    <source>
        <dbReference type="SAM" id="MobiDB-lite"/>
    </source>
</evidence>
<dbReference type="PRINTS" id="PR00391">
    <property type="entry name" value="PITRANSFER"/>
</dbReference>
<dbReference type="Proteomes" id="UP001605036">
    <property type="component" value="Unassembled WGS sequence"/>
</dbReference>
<evidence type="ECO:0000313" key="4">
    <source>
        <dbReference type="Proteomes" id="UP001605036"/>
    </source>
</evidence>